<dbReference type="Gramene" id="HORVU.MOREX.r2.3HG0189250.1">
    <property type="protein sequence ID" value="HORVU.MOREX.r2.3HG0189250.1.CDS.1"/>
    <property type="gene ID" value="HORVU.MOREX.r2.3HG0189250"/>
</dbReference>
<dbReference type="AlphaFoldDB" id="A0A8I6XU44"/>
<dbReference type="PANTHER" id="PTHR11461:SF385">
    <property type="entry name" value="SERPIN DOMAIN-CONTAINING PROTEIN"/>
    <property type="match status" value="1"/>
</dbReference>
<dbReference type="Gene3D" id="2.30.39.10">
    <property type="entry name" value="Alpha-1-antitrypsin, domain 1"/>
    <property type="match status" value="1"/>
</dbReference>
<dbReference type="PANTHER" id="PTHR11461">
    <property type="entry name" value="SERINE PROTEASE INHIBITOR, SERPIN"/>
    <property type="match status" value="1"/>
</dbReference>
<evidence type="ECO:0000313" key="4">
    <source>
        <dbReference type="Proteomes" id="UP000011116"/>
    </source>
</evidence>
<evidence type="ECO:0000256" key="1">
    <source>
        <dbReference type="ARBA" id="ARBA00009500"/>
    </source>
</evidence>
<evidence type="ECO:0000259" key="2">
    <source>
        <dbReference type="Pfam" id="PF00079"/>
    </source>
</evidence>
<dbReference type="Gramene" id="HORVU.MOREX.r3.3HG0228200.1">
    <property type="protein sequence ID" value="HORVU.MOREX.r3.3HG0228200.1.CDS1"/>
    <property type="gene ID" value="HORVU.MOREX.r3.3HG0228200"/>
</dbReference>
<dbReference type="EnsemblPlants" id="HORVU.MOREX.r3.3HG0228200.1">
    <property type="protein sequence ID" value="HORVU.MOREX.r3.3HG0228200.1.CDS1"/>
    <property type="gene ID" value="HORVU.MOREX.r3.3HG0228200"/>
</dbReference>
<dbReference type="GO" id="GO:0004867">
    <property type="term" value="F:serine-type endopeptidase inhibitor activity"/>
    <property type="evidence" value="ECO:0007669"/>
    <property type="project" value="InterPro"/>
</dbReference>
<organism evidence="3 4">
    <name type="scientific">Hordeum vulgare subsp. vulgare</name>
    <name type="common">Domesticated barley</name>
    <dbReference type="NCBI Taxonomy" id="112509"/>
    <lineage>
        <taxon>Eukaryota</taxon>
        <taxon>Viridiplantae</taxon>
        <taxon>Streptophyta</taxon>
        <taxon>Embryophyta</taxon>
        <taxon>Tracheophyta</taxon>
        <taxon>Spermatophyta</taxon>
        <taxon>Magnoliopsida</taxon>
        <taxon>Liliopsida</taxon>
        <taxon>Poales</taxon>
        <taxon>Poaceae</taxon>
        <taxon>BOP clade</taxon>
        <taxon>Pooideae</taxon>
        <taxon>Triticodae</taxon>
        <taxon>Triticeae</taxon>
        <taxon>Hordeinae</taxon>
        <taxon>Hordeum</taxon>
    </lineage>
</organism>
<feature type="domain" description="Serpin" evidence="2">
    <location>
        <begin position="31"/>
        <end position="225"/>
    </location>
</feature>
<reference evidence="3" key="3">
    <citation type="submission" date="2022-01" db="UniProtKB">
        <authorList>
            <consortium name="EnsemblPlants"/>
        </authorList>
    </citation>
    <scope>IDENTIFICATION</scope>
    <source>
        <strain evidence="3">subsp. vulgare</strain>
    </source>
</reference>
<dbReference type="GO" id="GO:0005615">
    <property type="term" value="C:extracellular space"/>
    <property type="evidence" value="ECO:0000318"/>
    <property type="project" value="GO_Central"/>
</dbReference>
<name>A0A8I6XU44_HORVV</name>
<reference evidence="4" key="1">
    <citation type="journal article" date="2012" name="Nature">
        <title>A physical, genetic and functional sequence assembly of the barley genome.</title>
        <authorList>
            <consortium name="The International Barley Genome Sequencing Consortium"/>
            <person name="Mayer K.F."/>
            <person name="Waugh R."/>
            <person name="Brown J.W."/>
            <person name="Schulman A."/>
            <person name="Langridge P."/>
            <person name="Platzer M."/>
            <person name="Fincher G.B."/>
            <person name="Muehlbauer G.J."/>
            <person name="Sato K."/>
            <person name="Close T.J."/>
            <person name="Wise R.P."/>
            <person name="Stein N."/>
        </authorList>
    </citation>
    <scope>NUCLEOTIDE SEQUENCE [LARGE SCALE GENOMIC DNA]</scope>
    <source>
        <strain evidence="4">cv. Morex</strain>
    </source>
</reference>
<proteinExistence type="inferred from homology"/>
<accession>A0A8I6XU44</accession>
<dbReference type="FunFam" id="2.10.310.10:FF:000001">
    <property type="entry name" value="Serpin family A member 1"/>
    <property type="match status" value="1"/>
</dbReference>
<dbReference type="InterPro" id="IPR042185">
    <property type="entry name" value="Serpin_sf_2"/>
</dbReference>
<dbReference type="Proteomes" id="UP000011116">
    <property type="component" value="Chromosome 3H"/>
</dbReference>
<keyword evidence="4" id="KW-1185">Reference proteome</keyword>
<dbReference type="InterPro" id="IPR023796">
    <property type="entry name" value="Serpin_dom"/>
</dbReference>
<protein>
    <recommendedName>
        <fullName evidence="2">Serpin domain-containing protein</fullName>
    </recommendedName>
</protein>
<dbReference type="InterPro" id="IPR000215">
    <property type="entry name" value="Serpin_fam"/>
</dbReference>
<dbReference type="InterPro" id="IPR036186">
    <property type="entry name" value="Serpin_sf"/>
</dbReference>
<dbReference type="InterPro" id="IPR042178">
    <property type="entry name" value="Serpin_sf_1"/>
</dbReference>
<comment type="similarity">
    <text evidence="1">Belongs to the serpin family.</text>
</comment>
<sequence length="229" mass="25410">MSSTFSTAAPWTRRPSCGGRGGCTSIACHDGFRVLKLPYKAYSDDSPPAYDSKLRDGLPKFSMCVFLPEDRDGLWSLVDRITARPGFLREHLPTDHVPVGKFRLPKFKLTYMRSIRNVLQDLGLRLPFDRLRANMAGIVGDDDSAVPLCVSELVNKAVVEMNEEGCEAAAVTVESDEHMGFSLYSDYEYVPPPPTVDFVANHPFAFFIVEETSGTLVFAGHVLDPTKEE</sequence>
<dbReference type="SUPFAM" id="SSF56574">
    <property type="entry name" value="Serpins"/>
    <property type="match status" value="1"/>
</dbReference>
<dbReference type="Pfam" id="PF00079">
    <property type="entry name" value="Serpin"/>
    <property type="match status" value="1"/>
</dbReference>
<reference evidence="3" key="2">
    <citation type="submission" date="2020-10" db="EMBL/GenBank/DDBJ databases">
        <authorList>
            <person name="Scholz U."/>
            <person name="Mascher M."/>
            <person name="Fiebig A."/>
        </authorList>
    </citation>
    <scope>NUCLEOTIDE SEQUENCE [LARGE SCALE GENOMIC DNA]</scope>
    <source>
        <strain evidence="3">cv. Morex</strain>
    </source>
</reference>
<dbReference type="SMR" id="A0A8I6XU44"/>
<evidence type="ECO:0000313" key="3">
    <source>
        <dbReference type="EnsemblPlants" id="HORVU.MOREX.r3.3HG0228200.1.CDS1"/>
    </source>
</evidence>
<dbReference type="Gene3D" id="3.30.497.10">
    <property type="entry name" value="Antithrombin, subunit I, domain 2"/>
    <property type="match status" value="1"/>
</dbReference>